<dbReference type="Gene3D" id="3.20.20.70">
    <property type="entry name" value="Aldolase class I"/>
    <property type="match status" value="1"/>
</dbReference>
<dbReference type="InterPro" id="IPR001468">
    <property type="entry name" value="Indole-3-GlycerolPSynthase_CS"/>
</dbReference>
<evidence type="ECO:0000256" key="5">
    <source>
        <dbReference type="ARBA" id="ARBA00022793"/>
    </source>
</evidence>
<evidence type="ECO:0000256" key="3">
    <source>
        <dbReference type="ARBA" id="ARBA00012362"/>
    </source>
</evidence>
<evidence type="ECO:0000259" key="9">
    <source>
        <dbReference type="Pfam" id="PF00218"/>
    </source>
</evidence>
<dbReference type="PANTHER" id="PTHR22854">
    <property type="entry name" value="TRYPTOPHAN BIOSYNTHESIS PROTEIN"/>
    <property type="match status" value="1"/>
</dbReference>
<evidence type="ECO:0000256" key="2">
    <source>
        <dbReference type="ARBA" id="ARBA00004696"/>
    </source>
</evidence>
<feature type="domain" description="Indole-3-glycerol phosphate synthase" evidence="9">
    <location>
        <begin position="11"/>
        <end position="245"/>
    </location>
</feature>
<protein>
    <recommendedName>
        <fullName evidence="3">indole-3-glycerol-phosphate synthase</fullName>
        <ecNumber evidence="3">4.1.1.48</ecNumber>
    </recommendedName>
</protein>
<dbReference type="Pfam" id="PF00218">
    <property type="entry name" value="IGPS"/>
    <property type="match status" value="1"/>
</dbReference>
<comment type="pathway">
    <text evidence="2">Amino-acid biosynthesis; L-tryptophan biosynthesis; L-tryptophan from chorismate: step 4/5.</text>
</comment>
<keyword evidence="5" id="KW-0210">Decarboxylase</keyword>
<dbReference type="CDD" id="cd00331">
    <property type="entry name" value="IGPS"/>
    <property type="match status" value="1"/>
</dbReference>
<evidence type="ECO:0000313" key="11">
    <source>
        <dbReference type="Proteomes" id="UP001239083"/>
    </source>
</evidence>
<dbReference type="InterPro" id="IPR045186">
    <property type="entry name" value="Indole-3-glycerol_P_synth"/>
</dbReference>
<evidence type="ECO:0000256" key="8">
    <source>
        <dbReference type="ARBA" id="ARBA00023239"/>
    </source>
</evidence>
<dbReference type="InterPro" id="IPR013798">
    <property type="entry name" value="Indole-3-glycerol_P_synth_dom"/>
</dbReference>
<evidence type="ECO:0000256" key="1">
    <source>
        <dbReference type="ARBA" id="ARBA00001633"/>
    </source>
</evidence>
<evidence type="ECO:0000313" key="10">
    <source>
        <dbReference type="EMBL" id="MDQ0892460.1"/>
    </source>
</evidence>
<dbReference type="NCBIfam" id="NF001369">
    <property type="entry name" value="PRK00278.1-1"/>
    <property type="match status" value="1"/>
</dbReference>
<dbReference type="RefSeq" id="WP_307038452.1">
    <property type="nucleotide sequence ID" value="NZ_JAUSYY010000001.1"/>
</dbReference>
<comment type="caution">
    <text evidence="10">The sequence shown here is derived from an EMBL/GenBank/DDBJ whole genome shotgun (WGS) entry which is preliminary data.</text>
</comment>
<dbReference type="Proteomes" id="UP001239083">
    <property type="component" value="Unassembled WGS sequence"/>
</dbReference>
<name>A0ABU0R2Z1_9MICO</name>
<evidence type="ECO:0000256" key="6">
    <source>
        <dbReference type="ARBA" id="ARBA00022822"/>
    </source>
</evidence>
<dbReference type="GO" id="GO:0004425">
    <property type="term" value="F:indole-3-glycerol-phosphate synthase activity"/>
    <property type="evidence" value="ECO:0007669"/>
    <property type="project" value="UniProtKB-EC"/>
</dbReference>
<dbReference type="PROSITE" id="PS00614">
    <property type="entry name" value="IGPS"/>
    <property type="match status" value="1"/>
</dbReference>
<gene>
    <name evidence="10" type="ORF">QFZ26_000015</name>
</gene>
<comment type="catalytic activity">
    <reaction evidence="1">
        <text>1-(2-carboxyphenylamino)-1-deoxy-D-ribulose 5-phosphate + H(+) = (1S,2R)-1-C-(indol-3-yl)glycerol 3-phosphate + CO2 + H2O</text>
        <dbReference type="Rhea" id="RHEA:23476"/>
        <dbReference type="ChEBI" id="CHEBI:15377"/>
        <dbReference type="ChEBI" id="CHEBI:15378"/>
        <dbReference type="ChEBI" id="CHEBI:16526"/>
        <dbReference type="ChEBI" id="CHEBI:58613"/>
        <dbReference type="ChEBI" id="CHEBI:58866"/>
        <dbReference type="EC" id="4.1.1.48"/>
    </reaction>
</comment>
<evidence type="ECO:0000256" key="4">
    <source>
        <dbReference type="ARBA" id="ARBA00022605"/>
    </source>
</evidence>
<accession>A0ABU0R2Z1</accession>
<keyword evidence="11" id="KW-1185">Reference proteome</keyword>
<dbReference type="EMBL" id="JAUSYY010000001">
    <property type="protein sequence ID" value="MDQ0892460.1"/>
    <property type="molecule type" value="Genomic_DNA"/>
</dbReference>
<keyword evidence="4" id="KW-0028">Amino-acid biosynthesis</keyword>
<dbReference type="EC" id="4.1.1.48" evidence="3"/>
<dbReference type="InterPro" id="IPR013785">
    <property type="entry name" value="Aldolase_TIM"/>
</dbReference>
<keyword evidence="8 10" id="KW-0456">Lyase</keyword>
<proteinExistence type="predicted"/>
<organism evidence="10 11">
    <name type="scientific">Agromyces ramosus</name>
    <dbReference type="NCBI Taxonomy" id="33879"/>
    <lineage>
        <taxon>Bacteria</taxon>
        <taxon>Bacillati</taxon>
        <taxon>Actinomycetota</taxon>
        <taxon>Actinomycetes</taxon>
        <taxon>Micrococcales</taxon>
        <taxon>Microbacteriaceae</taxon>
        <taxon>Agromyces</taxon>
    </lineage>
</organism>
<dbReference type="InterPro" id="IPR011060">
    <property type="entry name" value="RibuloseP-bd_barrel"/>
</dbReference>
<sequence length="256" mass="26701">MLSELTANAVADALARRETRPFAEVEAAALAKPAAIDALESLRPADHVKVIAEIKRSSPSRGSLAAISDPAALARRYELGGASAISVLTEGRKFGGSLADLEAVRAAVALPVLRKDFIATPYQVLEARAAGADLVLLIVAALDDEVLRELYDLVVALGMTPLIETHSADELDRAAALGARLIGVNARDLSSFELDRDLFGRLASRFPDGAIRVAESAVLTAADVAHYRSAGADVVLVGEALVTGDPIANLSAFLAV</sequence>
<keyword evidence="7" id="KW-0057">Aromatic amino acid biosynthesis</keyword>
<dbReference type="SUPFAM" id="SSF51366">
    <property type="entry name" value="Ribulose-phoshate binding barrel"/>
    <property type="match status" value="1"/>
</dbReference>
<evidence type="ECO:0000256" key="7">
    <source>
        <dbReference type="ARBA" id="ARBA00023141"/>
    </source>
</evidence>
<reference evidence="10 11" key="1">
    <citation type="submission" date="2023-07" db="EMBL/GenBank/DDBJ databases">
        <title>Comparative genomics of wheat-associated soil bacteria to identify genetic determinants of phenazine resistance.</title>
        <authorList>
            <person name="Mouncey N."/>
        </authorList>
    </citation>
    <scope>NUCLEOTIDE SEQUENCE [LARGE SCALE GENOMIC DNA]</scope>
    <source>
        <strain evidence="10 11">V3I3</strain>
    </source>
</reference>
<keyword evidence="6" id="KW-0822">Tryptophan biosynthesis</keyword>
<dbReference type="PANTHER" id="PTHR22854:SF2">
    <property type="entry name" value="INDOLE-3-GLYCEROL-PHOSPHATE SYNTHASE"/>
    <property type="match status" value="1"/>
</dbReference>